<dbReference type="Proteomes" id="UP000280842">
    <property type="component" value="Unassembled WGS sequence"/>
</dbReference>
<feature type="transmembrane region" description="Helical" evidence="5">
    <location>
        <begin position="7"/>
        <end position="28"/>
    </location>
</feature>
<evidence type="ECO:0000256" key="3">
    <source>
        <dbReference type="ARBA" id="ARBA00022989"/>
    </source>
</evidence>
<keyword evidence="8" id="KW-1185">Reference proteome</keyword>
<dbReference type="RefSeq" id="WP_245960320.1">
    <property type="nucleotide sequence ID" value="NZ_REFO01000012.1"/>
</dbReference>
<dbReference type="AlphaFoldDB" id="A0A3M0BZG3"/>
<feature type="domain" description="TMEM205-like" evidence="6">
    <location>
        <begin position="11"/>
        <end position="112"/>
    </location>
</feature>
<proteinExistence type="predicted"/>
<keyword evidence="4 5" id="KW-0472">Membrane</keyword>
<comment type="caution">
    <text evidence="7">The sequence shown here is derived from an EMBL/GenBank/DDBJ whole genome shotgun (WGS) entry which is preliminary data.</text>
</comment>
<evidence type="ECO:0000256" key="2">
    <source>
        <dbReference type="ARBA" id="ARBA00022692"/>
    </source>
</evidence>
<name>A0A3M0BZG3_9AQUI</name>
<accession>A0A3M0BZG3</accession>
<feature type="transmembrane region" description="Helical" evidence="5">
    <location>
        <begin position="48"/>
        <end position="71"/>
    </location>
</feature>
<reference evidence="7 8" key="1">
    <citation type="submission" date="2018-10" db="EMBL/GenBank/DDBJ databases">
        <title>Genomic Encyclopedia of Archaeal and Bacterial Type Strains, Phase II (KMG-II): from individual species to whole genera.</title>
        <authorList>
            <person name="Goeker M."/>
        </authorList>
    </citation>
    <scope>NUCLEOTIDE SEQUENCE [LARGE SCALE GENOMIC DNA]</scope>
    <source>
        <strain evidence="7 8">VM1</strain>
    </source>
</reference>
<evidence type="ECO:0000259" key="6">
    <source>
        <dbReference type="Pfam" id="PF13664"/>
    </source>
</evidence>
<dbReference type="InterPro" id="IPR025423">
    <property type="entry name" value="TMEM205-like"/>
</dbReference>
<evidence type="ECO:0000256" key="4">
    <source>
        <dbReference type="ARBA" id="ARBA00023136"/>
    </source>
</evidence>
<feature type="transmembrane region" description="Helical" evidence="5">
    <location>
        <begin position="136"/>
        <end position="157"/>
    </location>
</feature>
<sequence length="165" mass="19066">MNRYIPFLILLLLGILLGFSISLTFIVAPLMFSHFSQRFAGEIMQTIFPYYFASGWLIGIIIYTFIAILSLKEKEIVKKLKSFIIALSIMIFSYMALHKAILPIAESLNNQYYSLLDAGKKEEAVLIKEKFKKVHAISSSLNLMNILILAFLFYNFYFKIKNKEL</sequence>
<protein>
    <submittedName>
        <fullName evidence="7">Uncharacterized protein DUF4149</fullName>
    </submittedName>
</protein>
<feature type="transmembrane region" description="Helical" evidence="5">
    <location>
        <begin position="83"/>
        <end position="105"/>
    </location>
</feature>
<keyword evidence="3 5" id="KW-1133">Transmembrane helix</keyword>
<dbReference type="EMBL" id="REFO01000012">
    <property type="protein sequence ID" value="RMA96072.1"/>
    <property type="molecule type" value="Genomic_DNA"/>
</dbReference>
<dbReference type="GO" id="GO:0016020">
    <property type="term" value="C:membrane"/>
    <property type="evidence" value="ECO:0007669"/>
    <property type="project" value="UniProtKB-SubCell"/>
</dbReference>
<keyword evidence="2 5" id="KW-0812">Transmembrane</keyword>
<organism evidence="7 8">
    <name type="scientific">Hydrogenothermus marinus</name>
    <dbReference type="NCBI Taxonomy" id="133270"/>
    <lineage>
        <taxon>Bacteria</taxon>
        <taxon>Pseudomonadati</taxon>
        <taxon>Aquificota</taxon>
        <taxon>Aquificia</taxon>
        <taxon>Aquificales</taxon>
        <taxon>Hydrogenothermaceae</taxon>
        <taxon>Hydrogenothermus</taxon>
    </lineage>
</organism>
<comment type="subcellular location">
    <subcellularLocation>
        <location evidence="1">Membrane</location>
    </subcellularLocation>
</comment>
<dbReference type="Pfam" id="PF13664">
    <property type="entry name" value="DUF4149"/>
    <property type="match status" value="1"/>
</dbReference>
<evidence type="ECO:0000313" key="7">
    <source>
        <dbReference type="EMBL" id="RMA96072.1"/>
    </source>
</evidence>
<evidence type="ECO:0000256" key="1">
    <source>
        <dbReference type="ARBA" id="ARBA00004370"/>
    </source>
</evidence>
<evidence type="ECO:0000256" key="5">
    <source>
        <dbReference type="SAM" id="Phobius"/>
    </source>
</evidence>
<evidence type="ECO:0000313" key="8">
    <source>
        <dbReference type="Proteomes" id="UP000280842"/>
    </source>
</evidence>
<gene>
    <name evidence="7" type="ORF">CLV39_1083</name>
</gene>